<name>A0A0A9FD24_ARUDO</name>
<evidence type="ECO:0000313" key="1">
    <source>
        <dbReference type="EMBL" id="JAE10257.1"/>
    </source>
</evidence>
<accession>A0A0A9FD24</accession>
<proteinExistence type="predicted"/>
<organism evidence="1">
    <name type="scientific">Arundo donax</name>
    <name type="common">Giant reed</name>
    <name type="synonym">Donax arundinaceus</name>
    <dbReference type="NCBI Taxonomy" id="35708"/>
    <lineage>
        <taxon>Eukaryota</taxon>
        <taxon>Viridiplantae</taxon>
        <taxon>Streptophyta</taxon>
        <taxon>Embryophyta</taxon>
        <taxon>Tracheophyta</taxon>
        <taxon>Spermatophyta</taxon>
        <taxon>Magnoliopsida</taxon>
        <taxon>Liliopsida</taxon>
        <taxon>Poales</taxon>
        <taxon>Poaceae</taxon>
        <taxon>PACMAD clade</taxon>
        <taxon>Arundinoideae</taxon>
        <taxon>Arundineae</taxon>
        <taxon>Arundo</taxon>
    </lineage>
</organism>
<reference evidence="1" key="1">
    <citation type="submission" date="2014-09" db="EMBL/GenBank/DDBJ databases">
        <authorList>
            <person name="Magalhaes I.L.F."/>
            <person name="Oliveira U."/>
            <person name="Santos F.R."/>
            <person name="Vidigal T.H.D.A."/>
            <person name="Brescovit A.D."/>
            <person name="Santos A.J."/>
        </authorList>
    </citation>
    <scope>NUCLEOTIDE SEQUENCE</scope>
    <source>
        <tissue evidence="1">Shoot tissue taken approximately 20 cm above the soil surface</tissue>
    </source>
</reference>
<sequence>MGMRFRFLELA</sequence>
<protein>
    <submittedName>
        <fullName evidence="1">Uncharacterized protein</fullName>
    </submittedName>
</protein>
<dbReference type="EMBL" id="GBRH01187639">
    <property type="protein sequence ID" value="JAE10257.1"/>
    <property type="molecule type" value="Transcribed_RNA"/>
</dbReference>
<reference evidence="1" key="2">
    <citation type="journal article" date="2015" name="Data Brief">
        <title>Shoot transcriptome of the giant reed, Arundo donax.</title>
        <authorList>
            <person name="Barrero R.A."/>
            <person name="Guerrero F.D."/>
            <person name="Moolhuijzen P."/>
            <person name="Goolsby J.A."/>
            <person name="Tidwell J."/>
            <person name="Bellgard S.E."/>
            <person name="Bellgard M.I."/>
        </authorList>
    </citation>
    <scope>NUCLEOTIDE SEQUENCE</scope>
    <source>
        <tissue evidence="1">Shoot tissue taken approximately 20 cm above the soil surface</tissue>
    </source>
</reference>